<dbReference type="EMBL" id="JANDBC010000001">
    <property type="protein sequence ID" value="MCP9290762.1"/>
    <property type="molecule type" value="Genomic_DNA"/>
</dbReference>
<accession>A0A9X2L1W4</accession>
<proteinExistence type="predicted"/>
<keyword evidence="1" id="KW-0472">Membrane</keyword>
<dbReference type="Proteomes" id="UP001139125">
    <property type="component" value="Unassembled WGS sequence"/>
</dbReference>
<feature type="transmembrane region" description="Helical" evidence="1">
    <location>
        <begin position="62"/>
        <end position="80"/>
    </location>
</feature>
<protein>
    <submittedName>
        <fullName evidence="2">Uncharacterized protein</fullName>
    </submittedName>
</protein>
<feature type="transmembrane region" description="Helical" evidence="1">
    <location>
        <begin position="7"/>
        <end position="25"/>
    </location>
</feature>
<dbReference type="RefSeq" id="WP_255133129.1">
    <property type="nucleotide sequence ID" value="NZ_JANDBC010000001.1"/>
</dbReference>
<keyword evidence="1" id="KW-0812">Transmembrane</keyword>
<organism evidence="2 3">
    <name type="scientific">Gracilimonas sediminicola</name>
    <dbReference type="NCBI Taxonomy" id="2952158"/>
    <lineage>
        <taxon>Bacteria</taxon>
        <taxon>Pseudomonadati</taxon>
        <taxon>Balneolota</taxon>
        <taxon>Balneolia</taxon>
        <taxon>Balneolales</taxon>
        <taxon>Balneolaceae</taxon>
        <taxon>Gracilimonas</taxon>
    </lineage>
</organism>
<evidence type="ECO:0000313" key="2">
    <source>
        <dbReference type="EMBL" id="MCP9290762.1"/>
    </source>
</evidence>
<dbReference type="AlphaFoldDB" id="A0A9X2L1W4"/>
<name>A0A9X2L1W4_9BACT</name>
<keyword evidence="1" id="KW-1133">Transmembrane helix</keyword>
<evidence type="ECO:0000256" key="1">
    <source>
        <dbReference type="SAM" id="Phobius"/>
    </source>
</evidence>
<comment type="caution">
    <text evidence="2">The sequence shown here is derived from an EMBL/GenBank/DDBJ whole genome shotgun (WGS) entry which is preliminary data.</text>
</comment>
<sequence length="224" mass="25663">MEKETKLLIGAVVLGAIGFFIPLYFGKAWMALFIALLIGIIFLGRMVSLSKNTFESQNAYRVVYGLVVLVVLFNAIAFAHDYGRRDFQKNILLEIRKIIDTGVSKADVQEKLIYILGQYHQNDWESVVETFRELMPEKLGEEGVYVSDFDLRNTKMGTNLEPDESEGINHFYEIDEEADEIKVLVVGEISLGEDPEYENYDGQKGKYEMMFTLNEEGVRYEVLN</sequence>
<gene>
    <name evidence="2" type="ORF">NM125_04080</name>
</gene>
<feature type="transmembrane region" description="Helical" evidence="1">
    <location>
        <begin position="31"/>
        <end position="50"/>
    </location>
</feature>
<keyword evidence="3" id="KW-1185">Reference proteome</keyword>
<evidence type="ECO:0000313" key="3">
    <source>
        <dbReference type="Proteomes" id="UP001139125"/>
    </source>
</evidence>
<reference evidence="2" key="1">
    <citation type="submission" date="2022-06" db="EMBL/GenBank/DDBJ databases">
        <title>Gracilimonas sp. CAU 1638 isolated from sea sediment.</title>
        <authorList>
            <person name="Kim W."/>
        </authorList>
    </citation>
    <scope>NUCLEOTIDE SEQUENCE</scope>
    <source>
        <strain evidence="2">CAU 1638</strain>
    </source>
</reference>